<keyword evidence="5" id="KW-1185">Reference proteome</keyword>
<proteinExistence type="predicted"/>
<dbReference type="InterPro" id="IPR036910">
    <property type="entry name" value="HMG_box_dom_sf"/>
</dbReference>
<gene>
    <name evidence="4" type="ORF">CASFOL_003088</name>
</gene>
<dbReference type="AlphaFoldDB" id="A0ABD3EI25"/>
<dbReference type="PANTHER" id="PTHR47658">
    <property type="entry name" value="HIGH MOBILITY GROUP B PROTEIN 12-RELATED"/>
    <property type="match status" value="1"/>
</dbReference>
<comment type="caution">
    <text evidence="4">The sequence shown here is derived from an EMBL/GenBank/DDBJ whole genome shotgun (WGS) entry which is preliminary data.</text>
</comment>
<dbReference type="Gene3D" id="1.10.30.10">
    <property type="entry name" value="High mobility group box domain"/>
    <property type="match status" value="1"/>
</dbReference>
<evidence type="ECO:0000256" key="1">
    <source>
        <dbReference type="PROSITE-ProRule" id="PRU00267"/>
    </source>
</evidence>
<dbReference type="InterPro" id="IPR009071">
    <property type="entry name" value="HMG_box_dom"/>
</dbReference>
<keyword evidence="1" id="KW-0539">Nucleus</keyword>
<keyword evidence="1" id="KW-0238">DNA-binding</keyword>
<evidence type="ECO:0000313" key="4">
    <source>
        <dbReference type="EMBL" id="KAL3653407.1"/>
    </source>
</evidence>
<accession>A0ABD3EI25</accession>
<dbReference type="PROSITE" id="PS50118">
    <property type="entry name" value="HMG_BOX_2"/>
    <property type="match status" value="1"/>
</dbReference>
<feature type="domain" description="HMG box" evidence="3">
    <location>
        <begin position="63"/>
        <end position="127"/>
    </location>
</feature>
<dbReference type="GO" id="GO:0005634">
    <property type="term" value="C:nucleus"/>
    <property type="evidence" value="ECO:0007669"/>
    <property type="project" value="UniProtKB-UniRule"/>
</dbReference>
<dbReference type="EMBL" id="JAVIJP010000005">
    <property type="protein sequence ID" value="KAL3653407.1"/>
    <property type="molecule type" value="Genomic_DNA"/>
</dbReference>
<feature type="DNA-binding region" description="HMG box" evidence="1">
    <location>
        <begin position="63"/>
        <end position="127"/>
    </location>
</feature>
<dbReference type="GO" id="GO:0003677">
    <property type="term" value="F:DNA binding"/>
    <property type="evidence" value="ECO:0007669"/>
    <property type="project" value="UniProtKB-UniRule"/>
</dbReference>
<evidence type="ECO:0000259" key="3">
    <source>
        <dbReference type="PROSITE" id="PS50118"/>
    </source>
</evidence>
<dbReference type="SUPFAM" id="SSF47095">
    <property type="entry name" value="HMG-box"/>
    <property type="match status" value="1"/>
</dbReference>
<sequence>MARKRVHALRRGPDGSAFQNCESCGLSVPIALVDMHDCEIEKNGTKKLKTHFECVNAKEQRIQDQPRSAFRFFIVEFTKICKEGNEVEVENKGFEKWKAMSKEERLQFSRQADKVNSAYEKLLRKEESEIQWFDDEADSAEVGKYDERYADYYDSESSDGFEYSQSCTHSSFYPEDSFRGGT</sequence>
<evidence type="ECO:0000256" key="2">
    <source>
        <dbReference type="SAM" id="MobiDB-lite"/>
    </source>
</evidence>
<protein>
    <recommendedName>
        <fullName evidence="3">HMG box domain-containing protein</fullName>
    </recommendedName>
</protein>
<feature type="region of interest" description="Disordered" evidence="2">
    <location>
        <begin position="156"/>
        <end position="182"/>
    </location>
</feature>
<dbReference type="PANTHER" id="PTHR47658:SF2">
    <property type="entry name" value="HMG-BOX (HIGH MOBILITY GROUP) DNA-BINDING FAMILY PROTEIN"/>
    <property type="match status" value="1"/>
</dbReference>
<organism evidence="4 5">
    <name type="scientific">Castilleja foliolosa</name>
    <dbReference type="NCBI Taxonomy" id="1961234"/>
    <lineage>
        <taxon>Eukaryota</taxon>
        <taxon>Viridiplantae</taxon>
        <taxon>Streptophyta</taxon>
        <taxon>Embryophyta</taxon>
        <taxon>Tracheophyta</taxon>
        <taxon>Spermatophyta</taxon>
        <taxon>Magnoliopsida</taxon>
        <taxon>eudicotyledons</taxon>
        <taxon>Gunneridae</taxon>
        <taxon>Pentapetalae</taxon>
        <taxon>asterids</taxon>
        <taxon>lamiids</taxon>
        <taxon>Lamiales</taxon>
        <taxon>Orobanchaceae</taxon>
        <taxon>Pedicularideae</taxon>
        <taxon>Castillejinae</taxon>
        <taxon>Castilleja</taxon>
    </lineage>
</organism>
<evidence type="ECO:0000313" key="5">
    <source>
        <dbReference type="Proteomes" id="UP001632038"/>
    </source>
</evidence>
<reference evidence="5" key="1">
    <citation type="journal article" date="2024" name="IScience">
        <title>Strigolactones Initiate the Formation of Haustorium-like Structures in Castilleja.</title>
        <authorList>
            <person name="Buerger M."/>
            <person name="Peterson D."/>
            <person name="Chory J."/>
        </authorList>
    </citation>
    <scope>NUCLEOTIDE SEQUENCE [LARGE SCALE GENOMIC DNA]</scope>
</reference>
<name>A0ABD3EI25_9LAMI</name>
<dbReference type="Proteomes" id="UP001632038">
    <property type="component" value="Unassembled WGS sequence"/>
</dbReference>